<reference evidence="2 3" key="1">
    <citation type="submission" date="2019-06" db="EMBL/GenBank/DDBJ databases">
        <title>Genomic Encyclopedia of Type Strains, Phase IV (KMG-V): Genome sequencing to study the core and pangenomes of soil and plant-associated prokaryotes.</title>
        <authorList>
            <person name="Whitman W."/>
        </authorList>
    </citation>
    <scope>NUCLEOTIDE SEQUENCE [LARGE SCALE GENOMIC DNA]</scope>
    <source>
        <strain evidence="2 3">BR 11140</strain>
    </source>
</reference>
<evidence type="ECO:0000259" key="1">
    <source>
        <dbReference type="Pfam" id="PF12146"/>
    </source>
</evidence>
<name>A0A560IHP1_9PROT</name>
<dbReference type="SUPFAM" id="SSF53474">
    <property type="entry name" value="alpha/beta-Hydrolases"/>
    <property type="match status" value="1"/>
</dbReference>
<dbReference type="AlphaFoldDB" id="A0A560IHP1"/>
<dbReference type="InterPro" id="IPR003718">
    <property type="entry name" value="OsmC/Ohr_fam"/>
</dbReference>
<dbReference type="PANTHER" id="PTHR39624:SF2">
    <property type="entry name" value="OSMC-LIKE PROTEIN"/>
    <property type="match status" value="1"/>
</dbReference>
<dbReference type="Pfam" id="PF12146">
    <property type="entry name" value="Hydrolase_4"/>
    <property type="match status" value="1"/>
</dbReference>
<dbReference type="Gene3D" id="3.30.300.20">
    <property type="match status" value="1"/>
</dbReference>
<dbReference type="PANTHER" id="PTHR39624">
    <property type="entry name" value="PROTEIN INVOLVED IN RIMO-MEDIATED BETA-METHYLTHIOLATION OF RIBOSOMAL PROTEIN S12 YCAO"/>
    <property type="match status" value="1"/>
</dbReference>
<evidence type="ECO:0000313" key="2">
    <source>
        <dbReference type="EMBL" id="TWB58563.1"/>
    </source>
</evidence>
<dbReference type="SUPFAM" id="SSF82784">
    <property type="entry name" value="OsmC-like"/>
    <property type="match status" value="1"/>
</dbReference>
<sequence>MAADGLAIAPLAVLQERQAEGREAAMASQQFDFDSAKGYRLSGRIEPAEGTPRGWAIFAHCFTCGKDSLATTRLARALAMTGIGVLRFDFAGLGKSGGDFADGGFAADIDDLMAAYAAMTQAGMPPSLLVGHSFGGAAALAAAGDMPTVKAVVTIAAPSDVAHVLQTFGPEALNRIEAEGEAEVDLAGRPFVIRQSFVDDAREQDLAARIARLRRPLLILHAPGDMTVGIDNATRIFVAAKHPKSFVSLDDADHLLTRPADADYAAAVIAAWASRYLPQQGETPDPHGEAEGVLATETGRGRYQLAMRSGPHQFLADEPVDVGGLNSGLAPYDFVSAGLAACTTMTMRMYAERKGLPLVRAQTRVVHTKRPDQTPADLFTRTITLEGPLDAEQRAKLLSIANRCPVDITLTRASEVETLLVDEQPDDQPS</sequence>
<dbReference type="InterPro" id="IPR015946">
    <property type="entry name" value="KH_dom-like_a/b"/>
</dbReference>
<gene>
    <name evidence="2" type="ORF">FBZ92_10952</name>
</gene>
<evidence type="ECO:0000313" key="3">
    <source>
        <dbReference type="Proteomes" id="UP000318050"/>
    </source>
</evidence>
<dbReference type="InterPro" id="IPR036102">
    <property type="entry name" value="OsmC/Ohrsf"/>
</dbReference>
<dbReference type="Proteomes" id="UP000318050">
    <property type="component" value="Unassembled WGS sequence"/>
</dbReference>
<proteinExistence type="predicted"/>
<dbReference type="InterPro" id="IPR022742">
    <property type="entry name" value="Hydrolase_4"/>
</dbReference>
<dbReference type="Gene3D" id="3.40.50.1820">
    <property type="entry name" value="alpha/beta hydrolase"/>
    <property type="match status" value="1"/>
</dbReference>
<feature type="domain" description="Serine aminopeptidase S33" evidence="1">
    <location>
        <begin position="66"/>
        <end position="162"/>
    </location>
</feature>
<dbReference type="EMBL" id="VITT01000009">
    <property type="protein sequence ID" value="TWB58563.1"/>
    <property type="molecule type" value="Genomic_DNA"/>
</dbReference>
<comment type="caution">
    <text evidence="2">The sequence shown here is derived from an EMBL/GenBank/DDBJ whole genome shotgun (WGS) entry which is preliminary data.</text>
</comment>
<organism evidence="2 3">
    <name type="scientific">Nitrospirillum amazonense</name>
    <dbReference type="NCBI Taxonomy" id="28077"/>
    <lineage>
        <taxon>Bacteria</taxon>
        <taxon>Pseudomonadati</taxon>
        <taxon>Pseudomonadota</taxon>
        <taxon>Alphaproteobacteria</taxon>
        <taxon>Rhodospirillales</taxon>
        <taxon>Azospirillaceae</taxon>
        <taxon>Nitrospirillum</taxon>
    </lineage>
</organism>
<dbReference type="Pfam" id="PF02566">
    <property type="entry name" value="OsmC"/>
    <property type="match status" value="1"/>
</dbReference>
<protein>
    <submittedName>
        <fullName evidence="2">Redox protein</fullName>
    </submittedName>
</protein>
<dbReference type="InterPro" id="IPR029058">
    <property type="entry name" value="AB_hydrolase_fold"/>
</dbReference>
<accession>A0A560IHP1</accession>